<name>A0A2G6E3E4_9BACT</name>
<feature type="repeat" description="TPR" evidence="3">
    <location>
        <begin position="1104"/>
        <end position="1137"/>
    </location>
</feature>
<sequence>MPVITIRQTAALDQSPNAEVSIDRRIAGSVTIHDPFDEAQEDELNWYFEDYLKFPFLKELQAKKAADSLIDYGESLFRAVFQQDFKLFGFYSQARQQGFENLSLEIVGAPDFQRLHWESLKDPDLPRALSLDAPIVRSSPGVGPIIAESQDSPTLNVLLIVARPFGQHDVGYRTISRPLLEMLRQAKLPIQVDMVRPGSYPALDQHLRESREQHGTGYYHVIHFDMHGALLSYEDYSTRLQSDRYSFQQRRGQPDIAAYKGLKAFLAFEGEQARPAMIEAGELAGLLSMYKIPIAVLNACQSGKQAGARESSLAGHLLKAGMRSVLAMSYSVTVSAAALMMQQLYERLFDGADLPAAVCRARAALFNDKERRAYFEQRIDLEDWLLPVLYQYDAVPQNRAVRLQPMDGKTETAYYEKQARRYRAPTPEFGFVGRDLDILEVEKRLLARSDGLSRNMLLIRGMGGAGKTTLLRHLAEWWQSTQFVDLVFFFAYDQKAYSLQQIVSEIAQQLFGQSVGAMPLAAQQQKVAQALRSQRHLLILDNLESVSGDPLAVKHSLPPDERGRIQGFLQELLGGRSLLVLGSRAAATWLMPAPLRDCDIYDLPGLDPEAASVLAERILQRRVADPAQRSAFRTDTSFARLLNLLDRFPLALEVVLSNLKSQTPQQILAALQGGDRRLDSQDQSDKTRSILACIDYAHSNLSPEAQSLLLCFAPFSSVIWIKLFGEYVRHLQEEPDLRALPLEDWEAIVQDARDWGLLSAHERPGYLKIQPTLPYFLRARLAEERLAGLRAAINSAFCRHYDDFGDALDTALSSRNPQESSIARDLVELEYENLHRALQIALTEQRSIGNLYAVLDQYLGNFQQDHARALDLAQGLKTGLERYGPERIAAEPACWDWGAVLYAIGCHQLELKQLPQAQAAFQEVLQFLAGLQNVDARKLSYNKAATYHQLGMVAQAQREWAQAEQAYEQALAIQIEFKDRYSQASTYHNLGVVAQAQRQWAQAEQAYQQALAIDGEFKDRYSQAATYHQLGSVAEEQRQWAQAEQAYQQALAIQIEFKDRYSQARTYHQLGMVAQAQRQWAQAEQAYEQALAIQIEFKDRYEQAGTYHQLGRVAEEQGQWAQAEQAYQQALAIKIEFKDRYSQARTYHQLGVVAQAQRQWAQAEQAYQQALAIYGEFKDRYEQAATYHQL</sequence>
<dbReference type="InterPro" id="IPR024983">
    <property type="entry name" value="CHAT_dom"/>
</dbReference>
<feature type="repeat" description="TPR" evidence="3">
    <location>
        <begin position="944"/>
        <end position="977"/>
    </location>
</feature>
<proteinExistence type="predicted"/>
<evidence type="ECO:0000256" key="1">
    <source>
        <dbReference type="ARBA" id="ARBA00022737"/>
    </source>
</evidence>
<dbReference type="SMART" id="SM00028">
    <property type="entry name" value="TPR"/>
    <property type="match status" value="7"/>
</dbReference>
<feature type="repeat" description="TPR" evidence="3">
    <location>
        <begin position="1024"/>
        <end position="1057"/>
    </location>
</feature>
<dbReference type="PANTHER" id="PTHR45641">
    <property type="entry name" value="TETRATRICOPEPTIDE REPEAT PROTEIN (AFU_ORTHOLOGUE AFUA_6G03870)"/>
    <property type="match status" value="1"/>
</dbReference>
<comment type="caution">
    <text evidence="5">The sequence shown here is derived from an EMBL/GenBank/DDBJ whole genome shotgun (WGS) entry which is preliminary data.</text>
</comment>
<accession>A0A2G6E3E4</accession>
<dbReference type="InterPro" id="IPR007111">
    <property type="entry name" value="NACHT_NTPase"/>
</dbReference>
<evidence type="ECO:0000313" key="6">
    <source>
        <dbReference type="Proteomes" id="UP000229740"/>
    </source>
</evidence>
<dbReference type="InterPro" id="IPR003593">
    <property type="entry name" value="AAA+_ATPase"/>
</dbReference>
<dbReference type="Pfam" id="PF12770">
    <property type="entry name" value="CHAT"/>
    <property type="match status" value="1"/>
</dbReference>
<dbReference type="Pfam" id="PF13424">
    <property type="entry name" value="TPR_12"/>
    <property type="match status" value="3"/>
</dbReference>
<dbReference type="Proteomes" id="UP000229740">
    <property type="component" value="Unassembled WGS sequence"/>
</dbReference>
<keyword evidence="2 3" id="KW-0802">TPR repeat</keyword>
<evidence type="ECO:0000259" key="4">
    <source>
        <dbReference type="SMART" id="SM00382"/>
    </source>
</evidence>
<evidence type="ECO:0000256" key="2">
    <source>
        <dbReference type="ARBA" id="ARBA00022803"/>
    </source>
</evidence>
<dbReference type="SUPFAM" id="SSF52540">
    <property type="entry name" value="P-loop containing nucleoside triphosphate hydrolases"/>
    <property type="match status" value="1"/>
</dbReference>
<dbReference type="AlphaFoldDB" id="A0A2G6E3E4"/>
<keyword evidence="1" id="KW-0677">Repeat</keyword>
<gene>
    <name evidence="5" type="ORF">CSB45_11190</name>
</gene>
<protein>
    <submittedName>
        <fullName evidence="5">Tfp pilus assembly protein PilF</fullName>
    </submittedName>
</protein>
<dbReference type="InterPro" id="IPR011990">
    <property type="entry name" value="TPR-like_helical_dom_sf"/>
</dbReference>
<dbReference type="Gene3D" id="1.25.40.10">
    <property type="entry name" value="Tetratricopeptide repeat domain"/>
    <property type="match status" value="2"/>
</dbReference>
<dbReference type="SMART" id="SM00382">
    <property type="entry name" value="AAA"/>
    <property type="match status" value="1"/>
</dbReference>
<dbReference type="PRINTS" id="PR00364">
    <property type="entry name" value="DISEASERSIST"/>
</dbReference>
<dbReference type="InterPro" id="IPR027417">
    <property type="entry name" value="P-loop_NTPase"/>
</dbReference>
<dbReference type="SUPFAM" id="SSF48452">
    <property type="entry name" value="TPR-like"/>
    <property type="match status" value="2"/>
</dbReference>
<dbReference type="PROSITE" id="PS50005">
    <property type="entry name" value="TPR"/>
    <property type="match status" value="5"/>
</dbReference>
<feature type="repeat" description="TPR" evidence="3">
    <location>
        <begin position="984"/>
        <end position="1017"/>
    </location>
</feature>
<feature type="repeat" description="TPR" evidence="3">
    <location>
        <begin position="1064"/>
        <end position="1097"/>
    </location>
</feature>
<reference evidence="5 6" key="1">
    <citation type="submission" date="2017-10" db="EMBL/GenBank/DDBJ databases">
        <title>Novel microbial diversity and functional potential in the marine mammal oral microbiome.</title>
        <authorList>
            <person name="Dudek N.K."/>
            <person name="Sun C.L."/>
            <person name="Burstein D."/>
            <person name="Kantor R.S."/>
            <person name="Aliaga Goltsman D.S."/>
            <person name="Bik E.M."/>
            <person name="Thomas B.C."/>
            <person name="Banfield J.F."/>
            <person name="Relman D.A."/>
        </authorList>
    </citation>
    <scope>NUCLEOTIDE SEQUENCE [LARGE SCALE GENOMIC DNA]</scope>
    <source>
        <strain evidence="5">DOLZORAL124_49_17</strain>
    </source>
</reference>
<dbReference type="EMBL" id="PDPS01000033">
    <property type="protein sequence ID" value="PID56580.1"/>
    <property type="molecule type" value="Genomic_DNA"/>
</dbReference>
<evidence type="ECO:0000256" key="3">
    <source>
        <dbReference type="PROSITE-ProRule" id="PRU00339"/>
    </source>
</evidence>
<dbReference type="PANTHER" id="PTHR45641:SF1">
    <property type="entry name" value="AAA+ ATPASE DOMAIN-CONTAINING PROTEIN"/>
    <property type="match status" value="1"/>
</dbReference>
<dbReference type="Pfam" id="PF05729">
    <property type="entry name" value="NACHT"/>
    <property type="match status" value="1"/>
</dbReference>
<evidence type="ECO:0000313" key="5">
    <source>
        <dbReference type="EMBL" id="PID56580.1"/>
    </source>
</evidence>
<dbReference type="InterPro" id="IPR019734">
    <property type="entry name" value="TPR_rpt"/>
</dbReference>
<organism evidence="5 6">
    <name type="scientific">candidate division KSB3 bacterium</name>
    <dbReference type="NCBI Taxonomy" id="2044937"/>
    <lineage>
        <taxon>Bacteria</taxon>
        <taxon>candidate division KSB3</taxon>
    </lineage>
</organism>
<feature type="non-terminal residue" evidence="5">
    <location>
        <position position="1190"/>
    </location>
</feature>
<dbReference type="Gene3D" id="3.40.50.300">
    <property type="entry name" value="P-loop containing nucleotide triphosphate hydrolases"/>
    <property type="match status" value="1"/>
</dbReference>
<feature type="domain" description="AAA+ ATPase" evidence="4">
    <location>
        <begin position="453"/>
        <end position="606"/>
    </location>
</feature>